<name>A0A166I988_9MICO</name>
<keyword evidence="3" id="KW-1185">Reference proteome</keyword>
<dbReference type="KEGG" id="rte:GSU10_14810"/>
<reference evidence="1 3" key="1">
    <citation type="submission" date="2015-08" db="EMBL/GenBank/DDBJ databases">
        <title>Draft Genome Sequence of Rathayibacter sp. Strain VKM Ac-2596 Isolated from Leaf Gall Induced by Plant-Parasitic Nematodes.</title>
        <authorList>
            <person name="Vasilenko O.V."/>
            <person name="Starodumova I.P."/>
            <person name="Tarlachkov S.V."/>
            <person name="Dorofeeva L.V."/>
            <person name="Evtushenko L.I."/>
        </authorList>
    </citation>
    <scope>NUCLEOTIDE SEQUENCE [LARGE SCALE GENOMIC DNA]</scope>
    <source>
        <strain evidence="1 3">VKM Ac-2596</strain>
    </source>
</reference>
<evidence type="ECO:0000313" key="1">
    <source>
        <dbReference type="EMBL" id="KZX21982.1"/>
    </source>
</evidence>
<evidence type="ECO:0000313" key="4">
    <source>
        <dbReference type="Proteomes" id="UP000465031"/>
    </source>
</evidence>
<dbReference type="RefSeq" id="WP_068208919.1">
    <property type="nucleotide sequence ID" value="NZ_CP047186.1"/>
</dbReference>
<evidence type="ECO:0000313" key="3">
    <source>
        <dbReference type="Proteomes" id="UP000076717"/>
    </source>
</evidence>
<dbReference type="OrthoDB" id="5120699at2"/>
<evidence type="ECO:0000313" key="2">
    <source>
        <dbReference type="EMBL" id="QHC56773.1"/>
    </source>
</evidence>
<dbReference type="AlphaFoldDB" id="A0A166I988"/>
<reference evidence="2" key="2">
    <citation type="submission" date="2019-12" db="EMBL/GenBank/DDBJ databases">
        <title>Complete and Draft Genome Sequences of New Strains and Members of Some Known Species of the Genus Rathayibacter isolated from Plants.</title>
        <authorList>
            <person name="Tarlachkov S.V."/>
            <person name="Starodumova I.P."/>
            <person name="Dorofeeva L.V."/>
            <person name="Prisyazhnaya N.V."/>
            <person name="Leyn S.A."/>
            <person name="Zlamal J.E."/>
            <person name="Elane M.L."/>
            <person name="Osterman A.L."/>
            <person name="Nadler S.A."/>
            <person name="Subbotin S.A."/>
            <person name="Evtushenko L.I."/>
        </authorList>
    </citation>
    <scope>NUCLEOTIDE SEQUENCE</scope>
    <source>
        <strain evidence="2">VKM Ac-2761</strain>
    </source>
</reference>
<dbReference type="EMBL" id="CP047186">
    <property type="protein sequence ID" value="QHC56773.1"/>
    <property type="molecule type" value="Genomic_DNA"/>
</dbReference>
<accession>A0A166I988</accession>
<dbReference type="Proteomes" id="UP000465031">
    <property type="component" value="Chromosome"/>
</dbReference>
<dbReference type="Proteomes" id="UP000076717">
    <property type="component" value="Unassembled WGS sequence"/>
</dbReference>
<protein>
    <submittedName>
        <fullName evidence="1">Uncharacterized protein</fullName>
    </submittedName>
</protein>
<reference evidence="4" key="3">
    <citation type="submission" date="2019-12" db="EMBL/GenBank/DDBJ databases">
        <title>Complete and draft genome sequences of new strains and members of some known species of the genus Rathayibacter isolated from plants.</title>
        <authorList>
            <person name="Tarlachkov S.V."/>
            <person name="Starodumova I.P."/>
            <person name="Dorofeeva L.V."/>
            <person name="Prisyazhnaya N.V."/>
            <person name="Leyn S."/>
            <person name="Zlamal J."/>
            <person name="Elan M."/>
            <person name="Osterman A.L."/>
            <person name="Nadler S."/>
            <person name="Subbotin S.A."/>
            <person name="Evtushenko L.I."/>
        </authorList>
    </citation>
    <scope>NUCLEOTIDE SEQUENCE [LARGE SCALE GENOMIC DNA]</scope>
    <source>
        <strain evidence="4">VKM Ac-2761</strain>
    </source>
</reference>
<proteinExistence type="predicted"/>
<dbReference type="EMBL" id="LIIN01000019">
    <property type="protein sequence ID" value="KZX21982.1"/>
    <property type="molecule type" value="Genomic_DNA"/>
</dbReference>
<organism evidence="1 3">
    <name type="scientific">Rathayibacter tanaceti</name>
    <dbReference type="NCBI Taxonomy" id="1671680"/>
    <lineage>
        <taxon>Bacteria</taxon>
        <taxon>Bacillati</taxon>
        <taxon>Actinomycetota</taxon>
        <taxon>Actinomycetes</taxon>
        <taxon>Micrococcales</taxon>
        <taxon>Microbacteriaceae</taxon>
        <taxon>Rathayibacter</taxon>
    </lineage>
</organism>
<sequence length="153" mass="16672">MILRRPAPSTFPHLVLDGTASHLLSERQHVAVITFWMQFHNAGPAALHDLALHCGSFTDGSGTELEYDEAPTTVVGRPERVAPGAGFVAVAHYTAAPLRAPRTLRHSVVLRGRTGEGRTFTDAASLEVRLDPRRTPEVRFTPSIAGSGTLRWR</sequence>
<gene>
    <name evidence="1" type="ORF">ACH61_00901</name>
    <name evidence="2" type="ORF">GSU10_14810</name>
</gene>